<organism evidence="1 2">
    <name type="scientific">Plantactinospora sonchi</name>
    <dbReference type="NCBI Taxonomy" id="1544735"/>
    <lineage>
        <taxon>Bacteria</taxon>
        <taxon>Bacillati</taxon>
        <taxon>Actinomycetota</taxon>
        <taxon>Actinomycetes</taxon>
        <taxon>Micromonosporales</taxon>
        <taxon>Micromonosporaceae</taxon>
        <taxon>Plantactinospora</taxon>
    </lineage>
</organism>
<dbReference type="Proteomes" id="UP001332243">
    <property type="component" value="Unassembled WGS sequence"/>
</dbReference>
<keyword evidence="2" id="KW-1185">Reference proteome</keyword>
<gene>
    <name evidence="1" type="ORF">V1633_22700</name>
</gene>
<sequence length="124" mass="13959">MGTVVMRNGTAFTNPGEHIPRRPSWKCRLCEADWPCGTAKATLRVEYRLDPLALFIYLGLCLHEATEDLHELHPNPGPDPVELHARFMAWVPVNRMIRRALLLRAYAEAARAFPPGESPGQRSS</sequence>
<dbReference type="EMBL" id="JAZGQK010000020">
    <property type="protein sequence ID" value="MEE6261296.1"/>
    <property type="molecule type" value="Genomic_DNA"/>
</dbReference>
<name>A0ABU7RXS8_9ACTN</name>
<evidence type="ECO:0008006" key="3">
    <source>
        <dbReference type="Google" id="ProtNLM"/>
    </source>
</evidence>
<protein>
    <recommendedName>
        <fullName evidence="3">Flavin reductase</fullName>
    </recommendedName>
</protein>
<dbReference type="RefSeq" id="WP_331216409.1">
    <property type="nucleotide sequence ID" value="NZ_JAZGQK010000020.1"/>
</dbReference>
<evidence type="ECO:0000313" key="1">
    <source>
        <dbReference type="EMBL" id="MEE6261296.1"/>
    </source>
</evidence>
<accession>A0ABU7RXS8</accession>
<evidence type="ECO:0000313" key="2">
    <source>
        <dbReference type="Proteomes" id="UP001332243"/>
    </source>
</evidence>
<proteinExistence type="predicted"/>
<comment type="caution">
    <text evidence="1">The sequence shown here is derived from an EMBL/GenBank/DDBJ whole genome shotgun (WGS) entry which is preliminary data.</text>
</comment>
<reference evidence="1 2" key="1">
    <citation type="submission" date="2024-01" db="EMBL/GenBank/DDBJ databases">
        <title>Genome insights into Plantactinospora sonchi sp. nov.</title>
        <authorList>
            <person name="Wang L."/>
        </authorList>
    </citation>
    <scope>NUCLEOTIDE SEQUENCE [LARGE SCALE GENOMIC DNA]</scope>
    <source>
        <strain evidence="1 2">NEAU-QY2</strain>
    </source>
</reference>